<organism evidence="2 3">
    <name type="scientific">Streptomyces lasiicapitis</name>
    <dbReference type="NCBI Taxonomy" id="1923961"/>
    <lineage>
        <taxon>Bacteria</taxon>
        <taxon>Bacillati</taxon>
        <taxon>Actinomycetota</taxon>
        <taxon>Actinomycetes</taxon>
        <taxon>Kitasatosporales</taxon>
        <taxon>Streptomycetaceae</taxon>
        <taxon>Streptomyces</taxon>
    </lineage>
</organism>
<accession>A0ABQ2LNN2</accession>
<comment type="caution">
    <text evidence="2">The sequence shown here is derived from an EMBL/GenBank/DDBJ whole genome shotgun (WGS) entry which is preliminary data.</text>
</comment>
<evidence type="ECO:0000256" key="1">
    <source>
        <dbReference type="SAM" id="MobiDB-lite"/>
    </source>
</evidence>
<name>A0ABQ2LNN2_9ACTN</name>
<proteinExistence type="predicted"/>
<keyword evidence="3" id="KW-1185">Reference proteome</keyword>
<reference evidence="3" key="1">
    <citation type="journal article" date="2019" name="Int. J. Syst. Evol. Microbiol.">
        <title>The Global Catalogue of Microorganisms (GCM) 10K type strain sequencing project: providing services to taxonomists for standard genome sequencing and annotation.</title>
        <authorList>
            <consortium name="The Broad Institute Genomics Platform"/>
            <consortium name="The Broad Institute Genome Sequencing Center for Infectious Disease"/>
            <person name="Wu L."/>
            <person name="Ma J."/>
        </authorList>
    </citation>
    <scope>NUCLEOTIDE SEQUENCE [LARGE SCALE GENOMIC DNA]</scope>
    <source>
        <strain evidence="3">CGMCC 4.7349</strain>
    </source>
</reference>
<feature type="region of interest" description="Disordered" evidence="1">
    <location>
        <begin position="1"/>
        <end position="58"/>
    </location>
</feature>
<dbReference type="EMBL" id="BMNG01000004">
    <property type="protein sequence ID" value="GGO40814.1"/>
    <property type="molecule type" value="Genomic_DNA"/>
</dbReference>
<gene>
    <name evidence="2" type="ORF">GCM10012286_19510</name>
</gene>
<protein>
    <submittedName>
        <fullName evidence="2">Uncharacterized protein</fullName>
    </submittedName>
</protein>
<dbReference type="Proteomes" id="UP000656881">
    <property type="component" value="Unassembled WGS sequence"/>
</dbReference>
<evidence type="ECO:0000313" key="2">
    <source>
        <dbReference type="EMBL" id="GGO40814.1"/>
    </source>
</evidence>
<sequence>MQSLGERARRVGGQQVAADQIGGSLAGDGQFVLEGRGESGGARGQEVGKRVSARSSTPSTKLIIKPYATSIARHHGAAVDFTA</sequence>
<evidence type="ECO:0000313" key="3">
    <source>
        <dbReference type="Proteomes" id="UP000656881"/>
    </source>
</evidence>